<evidence type="ECO:0000313" key="2">
    <source>
        <dbReference type="EMBL" id="KAJ7414947.1"/>
    </source>
</evidence>
<sequence length="133" mass="15955">MRHLKILDLVSEKESMECSLSEAQQHVSQLEMVRSHLKGQVHTIMQIKEVMQENVKGLENQVEEWRSYKKQELADLDQELQSIEELSHITHRILEYAREEALQEKDREKTALFERLLQTQQQLEQLRQEMKEE</sequence>
<evidence type="ECO:0000313" key="3">
    <source>
        <dbReference type="Proteomes" id="UP001145742"/>
    </source>
</evidence>
<keyword evidence="3" id="KW-1185">Reference proteome</keyword>
<gene>
    <name evidence="2" type="ORF">WISP_80591</name>
</gene>
<dbReference type="Proteomes" id="UP001145742">
    <property type="component" value="Unassembled WGS sequence"/>
</dbReference>
<keyword evidence="1" id="KW-0175">Coiled coil</keyword>
<organism evidence="2 3">
    <name type="scientific">Willisornis vidua</name>
    <name type="common">Xingu scale-backed antbird</name>
    <dbReference type="NCBI Taxonomy" id="1566151"/>
    <lineage>
        <taxon>Eukaryota</taxon>
        <taxon>Metazoa</taxon>
        <taxon>Chordata</taxon>
        <taxon>Craniata</taxon>
        <taxon>Vertebrata</taxon>
        <taxon>Euteleostomi</taxon>
        <taxon>Archelosauria</taxon>
        <taxon>Archosauria</taxon>
        <taxon>Dinosauria</taxon>
        <taxon>Saurischia</taxon>
        <taxon>Theropoda</taxon>
        <taxon>Coelurosauria</taxon>
        <taxon>Aves</taxon>
        <taxon>Neognathae</taxon>
        <taxon>Neoaves</taxon>
        <taxon>Telluraves</taxon>
        <taxon>Australaves</taxon>
        <taxon>Passeriformes</taxon>
        <taxon>Thamnophilidae</taxon>
        <taxon>Willisornis</taxon>
    </lineage>
</organism>
<reference evidence="2" key="1">
    <citation type="submission" date="2019-10" db="EMBL/GenBank/DDBJ databases">
        <authorList>
            <person name="Soares A.E.R."/>
            <person name="Aleixo A."/>
            <person name="Schneider P."/>
            <person name="Miyaki C.Y."/>
            <person name="Schneider M.P."/>
            <person name="Mello C."/>
            <person name="Vasconcelos A.T.R."/>
        </authorList>
    </citation>
    <scope>NUCLEOTIDE SEQUENCE</scope>
    <source>
        <tissue evidence="2">Muscle</tissue>
    </source>
</reference>
<protein>
    <submittedName>
        <fullName evidence="2">Uncharacterized protein</fullName>
    </submittedName>
</protein>
<accession>A0ABQ9D4P1</accession>
<name>A0ABQ9D4P1_9PASS</name>
<feature type="coiled-coil region" evidence="1">
    <location>
        <begin position="48"/>
        <end position="133"/>
    </location>
</feature>
<dbReference type="EMBL" id="WHWB01034013">
    <property type="protein sequence ID" value="KAJ7414947.1"/>
    <property type="molecule type" value="Genomic_DNA"/>
</dbReference>
<evidence type="ECO:0000256" key="1">
    <source>
        <dbReference type="SAM" id="Coils"/>
    </source>
</evidence>
<proteinExistence type="predicted"/>
<comment type="caution">
    <text evidence="2">The sequence shown here is derived from an EMBL/GenBank/DDBJ whole genome shotgun (WGS) entry which is preliminary data.</text>
</comment>